<comment type="caution">
    <text evidence="4">The sequence shown here is derived from an EMBL/GenBank/DDBJ whole genome shotgun (WGS) entry which is preliminary data.</text>
</comment>
<dbReference type="InterPro" id="IPR028098">
    <property type="entry name" value="Glyco_trans_4-like_N"/>
</dbReference>
<keyword evidence="1" id="KW-1133">Transmembrane helix</keyword>
<dbReference type="EMBL" id="JBHUMX010000006">
    <property type="protein sequence ID" value="MFD2627843.1"/>
    <property type="molecule type" value="Genomic_DNA"/>
</dbReference>
<dbReference type="PANTHER" id="PTHR45947">
    <property type="entry name" value="SULFOQUINOVOSYL TRANSFERASE SQD2"/>
    <property type="match status" value="1"/>
</dbReference>
<dbReference type="Gene3D" id="3.40.50.2000">
    <property type="entry name" value="Glycogen Phosphorylase B"/>
    <property type="match status" value="2"/>
</dbReference>
<evidence type="ECO:0000259" key="3">
    <source>
        <dbReference type="Pfam" id="PF13579"/>
    </source>
</evidence>
<feature type="domain" description="Glycosyltransferase subfamily 4-like N-terminal" evidence="3">
    <location>
        <begin position="19"/>
        <end position="203"/>
    </location>
</feature>
<gene>
    <name evidence="4" type="ORF">ACFSUN_03415</name>
</gene>
<dbReference type="Proteomes" id="UP001597451">
    <property type="component" value="Unassembled WGS sequence"/>
</dbReference>
<organism evidence="4 5">
    <name type="scientific">Oceanobacillus kapialis</name>
    <dbReference type="NCBI Taxonomy" id="481353"/>
    <lineage>
        <taxon>Bacteria</taxon>
        <taxon>Bacillati</taxon>
        <taxon>Bacillota</taxon>
        <taxon>Bacilli</taxon>
        <taxon>Bacillales</taxon>
        <taxon>Bacillaceae</taxon>
        <taxon>Oceanobacillus</taxon>
    </lineage>
</organism>
<dbReference type="CDD" id="cd03794">
    <property type="entry name" value="GT4_WbuB-like"/>
    <property type="match status" value="1"/>
</dbReference>
<keyword evidence="1" id="KW-0472">Membrane</keyword>
<dbReference type="RefSeq" id="WP_379560502.1">
    <property type="nucleotide sequence ID" value="NZ_JBHUMX010000006.1"/>
</dbReference>
<evidence type="ECO:0000256" key="1">
    <source>
        <dbReference type="SAM" id="Phobius"/>
    </source>
</evidence>
<dbReference type="Pfam" id="PF13579">
    <property type="entry name" value="Glyco_trans_4_4"/>
    <property type="match status" value="1"/>
</dbReference>
<accession>A0ABW5PWT3</accession>
<feature type="domain" description="Glycosyl transferase family 1" evidence="2">
    <location>
        <begin position="216"/>
        <end position="375"/>
    </location>
</feature>
<feature type="transmembrane region" description="Helical" evidence="1">
    <location>
        <begin position="107"/>
        <end position="128"/>
    </location>
</feature>
<keyword evidence="1" id="KW-0812">Transmembrane</keyword>
<protein>
    <submittedName>
        <fullName evidence="4">Glycosyltransferase family 4 protein</fullName>
    </submittedName>
</protein>
<dbReference type="InterPro" id="IPR050194">
    <property type="entry name" value="Glycosyltransferase_grp1"/>
</dbReference>
<dbReference type="PANTHER" id="PTHR45947:SF3">
    <property type="entry name" value="SULFOQUINOVOSYL TRANSFERASE SQD2"/>
    <property type="match status" value="1"/>
</dbReference>
<proteinExistence type="predicted"/>
<name>A0ABW5PWT3_9BACI</name>
<evidence type="ECO:0000313" key="4">
    <source>
        <dbReference type="EMBL" id="MFD2627843.1"/>
    </source>
</evidence>
<sequence>MRKVLIISQNFYPEIGSAGNRIKNIYLLLKENNIEVDILTTDPTYPNRNLYKDGSFWDDYDLNEDTNIHRVKIKNKRYSRSIMNRLIYYLEIAIKFVYVILRKREKYDVVFVTSPPIFVAMVGLIAKFRYKAKLILDIRDLWPESLKGVGVFNFSIIIKLFRLIEMLLYKKANHIIVNSKGFIDYITSRSAMFKEKITYIPNGARNSEISNSISHQQEFKVIYAGNLGLAQDDAIIKKLAEELYFRNIGLTIVGYGLRREDFSEYVHKNCLNNVTFISPTTREKCLKIISEHQVGVVTLVDKDVFRTVLPGKIIDYMTCGIPIIGSVSGFSKDIIKNQQVGFVSDNHDINDLISFIEKIKGNKKLQKEINNNARRYVKNNFLWEKNIEVLVDVINSP</sequence>
<keyword evidence="5" id="KW-1185">Reference proteome</keyword>
<dbReference type="SUPFAM" id="SSF53756">
    <property type="entry name" value="UDP-Glycosyltransferase/glycogen phosphorylase"/>
    <property type="match status" value="1"/>
</dbReference>
<reference evidence="5" key="1">
    <citation type="journal article" date="2019" name="Int. J. Syst. Evol. Microbiol.">
        <title>The Global Catalogue of Microorganisms (GCM) 10K type strain sequencing project: providing services to taxonomists for standard genome sequencing and annotation.</title>
        <authorList>
            <consortium name="The Broad Institute Genomics Platform"/>
            <consortium name="The Broad Institute Genome Sequencing Center for Infectious Disease"/>
            <person name="Wu L."/>
            <person name="Ma J."/>
        </authorList>
    </citation>
    <scope>NUCLEOTIDE SEQUENCE [LARGE SCALE GENOMIC DNA]</scope>
    <source>
        <strain evidence="5">TISTR 1858</strain>
    </source>
</reference>
<evidence type="ECO:0000259" key="2">
    <source>
        <dbReference type="Pfam" id="PF00534"/>
    </source>
</evidence>
<evidence type="ECO:0000313" key="5">
    <source>
        <dbReference type="Proteomes" id="UP001597451"/>
    </source>
</evidence>
<dbReference type="Pfam" id="PF00534">
    <property type="entry name" value="Glycos_transf_1"/>
    <property type="match status" value="1"/>
</dbReference>
<dbReference type="InterPro" id="IPR001296">
    <property type="entry name" value="Glyco_trans_1"/>
</dbReference>